<reference evidence="1 2" key="1">
    <citation type="submission" date="2018-01" db="EMBL/GenBank/DDBJ databases">
        <title>Genomic Encyclopedia of Type Strains, Phase I: the one thousand microbial genomes (KMG-I) project.</title>
        <authorList>
            <person name="Goeker M."/>
        </authorList>
    </citation>
    <scope>NUCLEOTIDE SEQUENCE [LARGE SCALE GENOMIC DNA]</scope>
    <source>
        <strain evidence="1 2">DSM 17960</strain>
    </source>
</reference>
<dbReference type="AlphaFoldDB" id="A0A2S4N4B5"/>
<evidence type="ECO:0000313" key="1">
    <source>
        <dbReference type="EMBL" id="POS00568.1"/>
    </source>
</evidence>
<proteinExistence type="predicted"/>
<dbReference type="EMBL" id="PQNY01000057">
    <property type="protein sequence ID" value="POS00568.1"/>
    <property type="molecule type" value="Genomic_DNA"/>
</dbReference>
<name>A0A2S4N4B5_9FLAO</name>
<dbReference type="Proteomes" id="UP000237056">
    <property type="component" value="Unassembled WGS sequence"/>
</dbReference>
<keyword evidence="2" id="KW-1185">Reference proteome</keyword>
<evidence type="ECO:0000313" key="2">
    <source>
        <dbReference type="Proteomes" id="UP000237056"/>
    </source>
</evidence>
<dbReference type="RefSeq" id="WP_146047045.1">
    <property type="nucleotide sequence ID" value="NZ_PQNY01000057.1"/>
</dbReference>
<accession>A0A2S4N4B5</accession>
<organism evidence="1 2">
    <name type="scientific">Flavobacterium croceum DSM 17960</name>
    <dbReference type="NCBI Taxonomy" id="1121886"/>
    <lineage>
        <taxon>Bacteria</taxon>
        <taxon>Pseudomonadati</taxon>
        <taxon>Bacteroidota</taxon>
        <taxon>Flavobacteriia</taxon>
        <taxon>Flavobacteriales</taxon>
        <taxon>Flavobacteriaceae</taxon>
        <taxon>Flavobacterium</taxon>
    </lineage>
</organism>
<gene>
    <name evidence="1" type="ORF">Q361_1572</name>
</gene>
<sequence length="71" mass="8094">MLWNKICSIFEKYFNFNMLEMATTIRITPTLSGKASKQFNTSLSKNSSIKVSASRRESMSVLVKKVLSNKK</sequence>
<comment type="caution">
    <text evidence="1">The sequence shown here is derived from an EMBL/GenBank/DDBJ whole genome shotgun (WGS) entry which is preliminary data.</text>
</comment>
<protein>
    <submittedName>
        <fullName evidence="1">Uncharacterized protein</fullName>
    </submittedName>
</protein>